<reference evidence="3" key="1">
    <citation type="submission" date="2005-03" db="EMBL/GenBank/DDBJ databases">
        <title>Comparison of the complete genome sequences of Rhodococcus erythropolis PR4 and Rhodococcus opacus B4.</title>
        <authorList>
            <person name="Takarada H."/>
            <person name="Sekine M."/>
            <person name="Hosoyama A."/>
            <person name="Yamada R."/>
            <person name="Fujisawa T."/>
            <person name="Omata S."/>
            <person name="Shimizu A."/>
            <person name="Tsukatani N."/>
            <person name="Tanikawa S."/>
            <person name="Fujita N."/>
            <person name="Harayama S."/>
        </authorList>
    </citation>
    <scope>NUCLEOTIDE SEQUENCE [LARGE SCALE GENOMIC DNA]</scope>
    <source>
        <strain evidence="3">PR4 / NBRC 100887</strain>
    </source>
</reference>
<proteinExistence type="predicted"/>
<evidence type="ECO:0000259" key="1">
    <source>
        <dbReference type="Pfam" id="PF01425"/>
    </source>
</evidence>
<dbReference type="eggNOG" id="COG0154">
    <property type="taxonomic scope" value="Bacteria"/>
</dbReference>
<dbReference type="PANTHER" id="PTHR11895:SF76">
    <property type="entry name" value="INDOLEACETAMIDE HYDROLASE"/>
    <property type="match status" value="1"/>
</dbReference>
<gene>
    <name evidence="2" type="ordered locus">RER_57950</name>
</gene>
<dbReference type="NCBIfam" id="NF005686">
    <property type="entry name" value="PRK07486.1"/>
    <property type="match status" value="1"/>
</dbReference>
<reference evidence="2 3" key="2">
    <citation type="journal article" date="2006" name="Environ. Microbiol.">
        <title>Sequence analysis of three plasmids harboured in Rhodococcus erythropolis strain PR4.</title>
        <authorList>
            <person name="Sekine M."/>
            <person name="Tanikawa S."/>
            <person name="Omata S."/>
            <person name="Saito M."/>
            <person name="Fujisawa T."/>
            <person name="Tsukatani N."/>
            <person name="Tajima T."/>
            <person name="Sekigawa T."/>
            <person name="Kosugi H."/>
            <person name="Matsuo Y."/>
            <person name="Nishiko R."/>
            <person name="Imamura K."/>
            <person name="Ito M."/>
            <person name="Narita H."/>
            <person name="Tago S."/>
            <person name="Fujita N."/>
            <person name="Harayama S."/>
        </authorList>
    </citation>
    <scope>NUCLEOTIDE SEQUENCE [LARGE SCALE GENOMIC DNA]</scope>
    <source>
        <strain evidence="3">PR4 / NBRC 100887</strain>
    </source>
</reference>
<feature type="domain" description="Amidase" evidence="1">
    <location>
        <begin position="384"/>
        <end position="478"/>
    </location>
</feature>
<dbReference type="InterPro" id="IPR000120">
    <property type="entry name" value="Amidase"/>
</dbReference>
<protein>
    <submittedName>
        <fullName evidence="2">Putative amidase</fullName>
        <ecNumber evidence="2">3.5.1.-</ecNumber>
    </submittedName>
</protein>
<organism evidence="2 3">
    <name type="scientific">Rhodococcus erythropolis (strain PR4 / NBRC 100887)</name>
    <dbReference type="NCBI Taxonomy" id="234621"/>
    <lineage>
        <taxon>Bacteria</taxon>
        <taxon>Bacillati</taxon>
        <taxon>Actinomycetota</taxon>
        <taxon>Actinomycetes</taxon>
        <taxon>Mycobacteriales</taxon>
        <taxon>Nocardiaceae</taxon>
        <taxon>Rhodococcus</taxon>
        <taxon>Rhodococcus erythropolis group</taxon>
    </lineage>
</organism>
<dbReference type="GO" id="GO:0016787">
    <property type="term" value="F:hydrolase activity"/>
    <property type="evidence" value="ECO:0007669"/>
    <property type="project" value="UniProtKB-KW"/>
</dbReference>
<evidence type="ECO:0000313" key="3">
    <source>
        <dbReference type="Proteomes" id="UP000002204"/>
    </source>
</evidence>
<dbReference type="InterPro" id="IPR023631">
    <property type="entry name" value="Amidase_dom"/>
</dbReference>
<evidence type="ECO:0000313" key="2">
    <source>
        <dbReference type="EMBL" id="BAH36503.1"/>
    </source>
</evidence>
<dbReference type="Proteomes" id="UP000002204">
    <property type="component" value="Chromosome"/>
</dbReference>
<dbReference type="Pfam" id="PF01425">
    <property type="entry name" value="Amidase"/>
    <property type="match status" value="2"/>
</dbReference>
<dbReference type="EC" id="3.5.1.-" evidence="2"/>
<sequence length="499" mass="54019">MKSSQPTLPVGNEIVRLDASDLSAAIHDRQVSCEEVMNAYLDRIESVNPSVNAIVSLRPRQELVQEAQEHDKLLADGQDMGWMHGFPHAVKDTADVAGFKTTRGFFRGEFDILAAQSDSIHVARIRDAGAIFVGKTNVPEFGLGSHTYNEIFGATGNAYDPSRSAGGSSGGAAVAVALHMVPVADGSDFMGSLRNPAAWNNILGLRPSFGRVPAKGPDVFVQQAGVPGPMARTATDLSMLLQTMSGYDPRTPLSIDSDGGLASTLERDFSRARAVWMGDLGGYLPMESGVLDLCESSLQIFEALGIKMDSQHGLPKAFGFNGNEDLWPLWLTFRHWLAGSQLYPLYYNPVTRAALKPEARYEVEGLVDGTDGRPPIGALDVYEASVKRTAMYNAFLTLFDTYDFIVLPSVQVFPFDIEMDWPTSIDGRAMSSYHRWMEVATIATLLGVPAISLPAGFNSEGLPMGIQVLARSHADLDLLQLAHGFGSVDTRSGEGLTRM</sequence>
<keyword evidence="2" id="KW-0378">Hydrolase</keyword>
<dbReference type="PANTHER" id="PTHR11895">
    <property type="entry name" value="TRANSAMIDASE"/>
    <property type="match status" value="1"/>
</dbReference>
<dbReference type="HOGENOM" id="CLU_009600_0_4_11"/>
<dbReference type="RefSeq" id="WP_020909681.1">
    <property type="nucleotide sequence ID" value="NC_012490.1"/>
</dbReference>
<dbReference type="AlphaFoldDB" id="C0ZU87"/>
<name>C0ZU87_RHOE4</name>
<dbReference type="InterPro" id="IPR036928">
    <property type="entry name" value="AS_sf"/>
</dbReference>
<accession>C0ZU87</accession>
<dbReference type="EMBL" id="AP008957">
    <property type="protein sequence ID" value="BAH36503.1"/>
    <property type="molecule type" value="Genomic_DNA"/>
</dbReference>
<dbReference type="KEGG" id="rer:RER_57950"/>
<feature type="domain" description="Amidase" evidence="1">
    <location>
        <begin position="35"/>
        <end position="306"/>
    </location>
</feature>
<dbReference type="Gene3D" id="3.90.1300.10">
    <property type="entry name" value="Amidase signature (AS) domain"/>
    <property type="match status" value="1"/>
</dbReference>
<dbReference type="SUPFAM" id="SSF75304">
    <property type="entry name" value="Amidase signature (AS) enzymes"/>
    <property type="match status" value="1"/>
</dbReference>